<accession>A0A427YVE2</accession>
<keyword evidence="4" id="KW-1185">Reference proteome</keyword>
<keyword evidence="2 3" id="KW-0808">Transferase</keyword>
<dbReference type="OrthoDB" id="25818at2759"/>
<evidence type="ECO:0000256" key="1">
    <source>
        <dbReference type="ARBA" id="ARBA00007274"/>
    </source>
</evidence>
<protein>
    <submittedName>
        <fullName evidence="3">Maltose acetyltransferase</fullName>
    </submittedName>
</protein>
<dbReference type="PROSITE" id="PS00101">
    <property type="entry name" value="HEXAPEP_TRANSFERASES"/>
    <property type="match status" value="1"/>
</dbReference>
<evidence type="ECO:0000313" key="3">
    <source>
        <dbReference type="EMBL" id="RSH94975.1"/>
    </source>
</evidence>
<evidence type="ECO:0000313" key="4">
    <source>
        <dbReference type="Proteomes" id="UP000279259"/>
    </source>
</evidence>
<dbReference type="InterPro" id="IPR001451">
    <property type="entry name" value="Hexapep"/>
</dbReference>
<proteinExistence type="inferred from homology"/>
<dbReference type="Gene3D" id="2.160.10.10">
    <property type="entry name" value="Hexapeptide repeat proteins"/>
    <property type="match status" value="1"/>
</dbReference>
<comment type="caution">
    <text evidence="3">The sequence shown here is derived from an EMBL/GenBank/DDBJ whole genome shotgun (WGS) entry which is preliminary data.</text>
</comment>
<dbReference type="Pfam" id="PF00132">
    <property type="entry name" value="Hexapep"/>
    <property type="match status" value="1"/>
</dbReference>
<dbReference type="GO" id="GO:0008374">
    <property type="term" value="F:O-acyltransferase activity"/>
    <property type="evidence" value="ECO:0007669"/>
    <property type="project" value="TreeGrafter"/>
</dbReference>
<dbReference type="InterPro" id="IPR018357">
    <property type="entry name" value="Hexapep_transf_CS"/>
</dbReference>
<dbReference type="EMBL" id="RSCD01000001">
    <property type="protein sequence ID" value="RSH94975.1"/>
    <property type="molecule type" value="Genomic_DNA"/>
</dbReference>
<reference evidence="3 4" key="1">
    <citation type="submission" date="2018-11" db="EMBL/GenBank/DDBJ databases">
        <title>Genome sequence of Saitozyma podzolica DSM 27192.</title>
        <authorList>
            <person name="Aliyu H."/>
            <person name="Gorte O."/>
            <person name="Ochsenreither K."/>
        </authorList>
    </citation>
    <scope>NUCLEOTIDE SEQUENCE [LARGE SCALE GENOMIC DNA]</scope>
    <source>
        <strain evidence="3 4">DSM 27192</strain>
    </source>
</reference>
<dbReference type="InterPro" id="IPR051159">
    <property type="entry name" value="Hexapeptide_acetyltransf"/>
</dbReference>
<comment type="similarity">
    <text evidence="1">Belongs to the transferase hexapeptide repeat family.</text>
</comment>
<dbReference type="PANTHER" id="PTHR23416:SF23">
    <property type="entry name" value="ACETYLTRANSFERASE C18B11.09C-RELATED"/>
    <property type="match status" value="1"/>
</dbReference>
<gene>
    <name evidence="3" type="primary">CAS9</name>
    <name evidence="3" type="ORF">EHS25_000060</name>
</gene>
<dbReference type="AlphaFoldDB" id="A0A427YVE2"/>
<sequence>MSAAPSTAPKPLPLLDSETDVEFKKMLEGKPHTGSDPYLSRLRDTYEQRVARFNAEPNPDVRKKMLGDFLTFTGSKEKAYVGPHFVCEYGFNVRLGEDVSIGPSCHFADVMPITIGSRTMFGPHCQLYTPCHPLSPEERNGTSGPEWAEPITIGNDCWIGGGVIICPGVTIGDGVTVGAGSVVTKDVESRSVVVGNPARVVKKV</sequence>
<dbReference type="InterPro" id="IPR011004">
    <property type="entry name" value="Trimer_LpxA-like_sf"/>
</dbReference>
<dbReference type="SUPFAM" id="SSF51161">
    <property type="entry name" value="Trimeric LpxA-like enzymes"/>
    <property type="match status" value="1"/>
</dbReference>
<dbReference type="CDD" id="cd03357">
    <property type="entry name" value="LbH_MAT_GAT"/>
    <property type="match status" value="1"/>
</dbReference>
<evidence type="ECO:0000256" key="2">
    <source>
        <dbReference type="ARBA" id="ARBA00022679"/>
    </source>
</evidence>
<dbReference type="Proteomes" id="UP000279259">
    <property type="component" value="Unassembled WGS sequence"/>
</dbReference>
<dbReference type="STRING" id="1890683.A0A427YVE2"/>
<name>A0A427YVE2_9TREE</name>
<dbReference type="PANTHER" id="PTHR23416">
    <property type="entry name" value="SIALIC ACID SYNTHASE-RELATED"/>
    <property type="match status" value="1"/>
</dbReference>
<organism evidence="3 4">
    <name type="scientific">Saitozyma podzolica</name>
    <dbReference type="NCBI Taxonomy" id="1890683"/>
    <lineage>
        <taxon>Eukaryota</taxon>
        <taxon>Fungi</taxon>
        <taxon>Dikarya</taxon>
        <taxon>Basidiomycota</taxon>
        <taxon>Agaricomycotina</taxon>
        <taxon>Tremellomycetes</taxon>
        <taxon>Tremellales</taxon>
        <taxon>Trimorphomycetaceae</taxon>
        <taxon>Saitozyma</taxon>
    </lineage>
</organism>